<dbReference type="InterPro" id="IPR025101">
    <property type="entry name" value="DUF4012"/>
</dbReference>
<organism evidence="1 2">
    <name type="scientific">Gordonia paraffinivorans NBRC 108238</name>
    <dbReference type="NCBI Taxonomy" id="1223543"/>
    <lineage>
        <taxon>Bacteria</taxon>
        <taxon>Bacillati</taxon>
        <taxon>Actinomycetota</taxon>
        <taxon>Actinomycetes</taxon>
        <taxon>Mycobacteriales</taxon>
        <taxon>Gordoniaceae</taxon>
        <taxon>Gordonia</taxon>
    </lineage>
</organism>
<reference evidence="1 2" key="1">
    <citation type="submission" date="2013-02" db="EMBL/GenBank/DDBJ databases">
        <title>Whole genome shotgun sequence of Gordonia paraffinivorans NBRC 108238.</title>
        <authorList>
            <person name="Isaki-Nakamura S."/>
            <person name="Hosoyama A."/>
            <person name="Tsuchikane K."/>
            <person name="Ando Y."/>
            <person name="Baba S."/>
            <person name="Ohji S."/>
            <person name="Hamada M."/>
            <person name="Tamura T."/>
            <person name="Yamazoe A."/>
            <person name="Yamazaki S."/>
            <person name="Fujita N."/>
        </authorList>
    </citation>
    <scope>NUCLEOTIDE SEQUENCE [LARGE SCALE GENOMIC DNA]</scope>
    <source>
        <strain evidence="1 2">NBRC 108238</strain>
    </source>
</reference>
<accession>A0ABQ0ILP7</accession>
<sequence>MARPFWKAQTGQRLDSAIAVDPIALRYVLEVVGPVTLANGEKITADNVVPITLSTAYKRFADDNRARKQYLQDISQAVVKKLVNSGANTRDLLEALGRGVHERRIMVYSTHAEEQEILETTNLGHQISDTDSPYLQVAIGNASGTKLDYHLRREISYTSGDCSGDTRESVITVRLTNTLEQTDLTDYEAGGLGTELDVKKGTNLANVEFLTTRARSSRR</sequence>
<proteinExistence type="predicted"/>
<protein>
    <submittedName>
        <fullName evidence="1">Uncharacterized protein</fullName>
    </submittedName>
</protein>
<name>A0ABQ0ILP7_9ACTN</name>
<keyword evidence="2" id="KW-1185">Reference proteome</keyword>
<comment type="caution">
    <text evidence="1">The sequence shown here is derived from an EMBL/GenBank/DDBJ whole genome shotgun (WGS) entry which is preliminary data.</text>
</comment>
<dbReference type="Pfam" id="PF13196">
    <property type="entry name" value="DUF4012"/>
    <property type="match status" value="1"/>
</dbReference>
<dbReference type="EMBL" id="BAOQ01000023">
    <property type="protein sequence ID" value="GAC84487.1"/>
    <property type="molecule type" value="Genomic_DNA"/>
</dbReference>
<evidence type="ECO:0000313" key="1">
    <source>
        <dbReference type="EMBL" id="GAC84487.1"/>
    </source>
</evidence>
<gene>
    <name evidence="1" type="ORF">GP2_023_00100</name>
</gene>
<evidence type="ECO:0000313" key="2">
    <source>
        <dbReference type="Proteomes" id="UP000035021"/>
    </source>
</evidence>
<dbReference type="Proteomes" id="UP000035021">
    <property type="component" value="Unassembled WGS sequence"/>
</dbReference>